<evidence type="ECO:0000256" key="11">
    <source>
        <dbReference type="ARBA" id="ARBA00023303"/>
    </source>
</evidence>
<dbReference type="InterPro" id="IPR047871">
    <property type="entry name" value="K_chnl_Slo-like"/>
</dbReference>
<keyword evidence="4" id="KW-0812">Transmembrane</keyword>
<dbReference type="Pfam" id="PF22614">
    <property type="entry name" value="Slo-like_RCK"/>
    <property type="match status" value="2"/>
</dbReference>
<evidence type="ECO:0000256" key="12">
    <source>
        <dbReference type="SAM" id="MobiDB-lite"/>
    </source>
</evidence>
<dbReference type="GO" id="GO:0060072">
    <property type="term" value="F:large conductance calcium-activated potassium channel activity"/>
    <property type="evidence" value="ECO:0007669"/>
    <property type="project" value="TreeGrafter"/>
</dbReference>
<evidence type="ECO:0000256" key="10">
    <source>
        <dbReference type="ARBA" id="ARBA00023136"/>
    </source>
</evidence>
<dbReference type="STRING" id="10195.A0A3M7T440"/>
<accession>A0A3M7T440</accession>
<evidence type="ECO:0000313" key="15">
    <source>
        <dbReference type="Proteomes" id="UP000276133"/>
    </source>
</evidence>
<keyword evidence="9" id="KW-0406">Ion transport</keyword>
<protein>
    <submittedName>
        <fullName evidence="14">Calcium-activated potassium channel subunit alpha</fullName>
    </submittedName>
</protein>
<proteinExistence type="predicted"/>
<dbReference type="GO" id="GO:0045211">
    <property type="term" value="C:postsynaptic membrane"/>
    <property type="evidence" value="ECO:0007669"/>
    <property type="project" value="TreeGrafter"/>
</dbReference>
<evidence type="ECO:0000256" key="5">
    <source>
        <dbReference type="ARBA" id="ARBA00022826"/>
    </source>
</evidence>
<keyword evidence="8" id="KW-1133">Transmembrane helix</keyword>
<feature type="compositionally biased region" description="Basic residues" evidence="12">
    <location>
        <begin position="688"/>
        <end position="700"/>
    </location>
</feature>
<dbReference type="Pfam" id="PF21014">
    <property type="entry name" value="Slowpoke_C"/>
    <property type="match status" value="1"/>
</dbReference>
<dbReference type="Proteomes" id="UP000276133">
    <property type="component" value="Unassembled WGS sequence"/>
</dbReference>
<evidence type="ECO:0000256" key="9">
    <source>
        <dbReference type="ARBA" id="ARBA00023065"/>
    </source>
</evidence>
<organism evidence="14 15">
    <name type="scientific">Brachionus plicatilis</name>
    <name type="common">Marine rotifer</name>
    <name type="synonym">Brachionus muelleri</name>
    <dbReference type="NCBI Taxonomy" id="10195"/>
    <lineage>
        <taxon>Eukaryota</taxon>
        <taxon>Metazoa</taxon>
        <taxon>Spiralia</taxon>
        <taxon>Gnathifera</taxon>
        <taxon>Rotifera</taxon>
        <taxon>Eurotatoria</taxon>
        <taxon>Monogononta</taxon>
        <taxon>Pseudotrocha</taxon>
        <taxon>Ploima</taxon>
        <taxon>Brachionidae</taxon>
        <taxon>Brachionus</taxon>
    </lineage>
</organism>
<dbReference type="PRINTS" id="PR01449">
    <property type="entry name" value="BKCHANNELA"/>
</dbReference>
<evidence type="ECO:0000256" key="7">
    <source>
        <dbReference type="ARBA" id="ARBA00022958"/>
    </source>
</evidence>
<dbReference type="AlphaFoldDB" id="A0A3M7T440"/>
<keyword evidence="2" id="KW-0813">Transport</keyword>
<dbReference type="Pfam" id="PF03493">
    <property type="entry name" value="BK_channel_a"/>
    <property type="match status" value="1"/>
</dbReference>
<comment type="caution">
    <text evidence="14">The sequence shown here is derived from an EMBL/GenBank/DDBJ whole genome shotgun (WGS) entry which is preliminary data.</text>
</comment>
<keyword evidence="11 14" id="KW-0407">Ion channel</keyword>
<keyword evidence="3" id="KW-0633">Potassium transport</keyword>
<keyword evidence="6" id="KW-0851">Voltage-gated channel</keyword>
<evidence type="ECO:0000256" key="3">
    <source>
        <dbReference type="ARBA" id="ARBA00022538"/>
    </source>
</evidence>
<evidence type="ECO:0000256" key="4">
    <source>
        <dbReference type="ARBA" id="ARBA00022692"/>
    </source>
</evidence>
<keyword evidence="7" id="KW-0630">Potassium</keyword>
<dbReference type="PROSITE" id="PS51201">
    <property type="entry name" value="RCK_N"/>
    <property type="match status" value="1"/>
</dbReference>
<keyword evidence="10" id="KW-0472">Membrane</keyword>
<dbReference type="Gene3D" id="3.40.50.720">
    <property type="entry name" value="NAD(P)-binding Rossmann-like Domain"/>
    <property type="match status" value="1"/>
</dbReference>
<keyword evidence="15" id="KW-1185">Reference proteome</keyword>
<evidence type="ECO:0000256" key="6">
    <source>
        <dbReference type="ARBA" id="ARBA00022882"/>
    </source>
</evidence>
<evidence type="ECO:0000256" key="2">
    <source>
        <dbReference type="ARBA" id="ARBA00022448"/>
    </source>
</evidence>
<evidence type="ECO:0000259" key="13">
    <source>
        <dbReference type="PROSITE" id="PS51201"/>
    </source>
</evidence>
<keyword evidence="5" id="KW-0631">Potassium channel</keyword>
<comment type="subcellular location">
    <subcellularLocation>
        <location evidence="1">Membrane</location>
        <topology evidence="1">Multi-pass membrane protein</topology>
    </subcellularLocation>
</comment>
<gene>
    <name evidence="14" type="ORF">BpHYR1_000566</name>
</gene>
<feature type="domain" description="RCK N-terminal" evidence="13">
    <location>
        <begin position="305"/>
        <end position="455"/>
    </location>
</feature>
<sequence>MNPIDLERAKIKQADAVLILANKESLSPDSEDEANIMRLLQYHNKMYLLNIPSWDWKQGDEAVCIAELKLGLMAQSCLAPGFSSLMANLFAMRSYKEVFNDGATSLYKKAYKDPWLPHYLRGSSMEMYTEYLSPAFTGKTFTEAAIICFTKLKLLLLAIESSNESGIGSHLSINPGNSVRVEAGTRGFFIAGSFEEIKRAFFYCEYCHKHVIDLNKIKQCKCNQVKSLLGKTVSRMTKKSLSADQELVVEIPKEEITICEQEPHLKIDFVNTDEKFDSTGMFHWTEEQKFNDCLLDNSTKHSSFIGHVIVCVFAEPNSPLIGLRSFVLPLRASNLHYAELKKIVFIGNKEFLFKEWKALCNFPKVYILPGSPNSRSLLRSVNIQFCDMAVVLSSIDRDAQDENLVDKSAILCSLNIKAMNFDDSTGLIGQMDQILSPTLASYLNPAQNWKTTIGLNIPMLTELRVDSNVQFLDQDDEDDPNKELYMSQPFACGTAFAISVLDCIMSTAYFNDNALTLIRTLITGGTTPELEQILAEGANIAPGDIRDTFQNRNRPRVSQISLFDGEFAKYGENRLYGELFVYCLTKHNMICWGVYRFRDAEMGLQKIPTPSNKRYVICNPSADFKLIQTDLVYVLEQFNPNKMVKRQSLTRNEIQHMPEVKNQVKRASSKASVHTEIGLRKAYSKSPSHSRQRKSKRNSLKKSATDREVNVDPGAFLLKDKRAVDHGQTDFLLRKEINESTF</sequence>
<name>A0A3M7T440_BRAPC</name>
<evidence type="ECO:0000256" key="8">
    <source>
        <dbReference type="ARBA" id="ARBA00022989"/>
    </source>
</evidence>
<dbReference type="InterPro" id="IPR048735">
    <property type="entry name" value="Slowpoke-like_C"/>
</dbReference>
<dbReference type="GO" id="GO:0034702">
    <property type="term" value="C:monoatomic ion channel complex"/>
    <property type="evidence" value="ECO:0007669"/>
    <property type="project" value="UniProtKB-KW"/>
</dbReference>
<evidence type="ECO:0000313" key="14">
    <source>
        <dbReference type="EMBL" id="RNA42804.1"/>
    </source>
</evidence>
<reference evidence="14 15" key="1">
    <citation type="journal article" date="2018" name="Sci. Rep.">
        <title>Genomic signatures of local adaptation to the degree of environmental predictability in rotifers.</title>
        <authorList>
            <person name="Franch-Gras L."/>
            <person name="Hahn C."/>
            <person name="Garcia-Roger E.M."/>
            <person name="Carmona M.J."/>
            <person name="Serra M."/>
            <person name="Gomez A."/>
        </authorList>
    </citation>
    <scope>NUCLEOTIDE SEQUENCE [LARGE SCALE GENOMIC DNA]</scope>
    <source>
        <strain evidence="14">HYR1</strain>
    </source>
</reference>
<dbReference type="PANTHER" id="PTHR10027:SF33">
    <property type="entry name" value="CALCIUM-ACTIVATED POTASSIUM CHANNEL SUBUNIT ALPHA-1-RELATED"/>
    <property type="match status" value="1"/>
</dbReference>
<dbReference type="EMBL" id="REGN01000317">
    <property type="protein sequence ID" value="RNA42804.1"/>
    <property type="molecule type" value="Genomic_DNA"/>
</dbReference>
<feature type="region of interest" description="Disordered" evidence="12">
    <location>
        <begin position="660"/>
        <end position="706"/>
    </location>
</feature>
<dbReference type="InterPro" id="IPR003929">
    <property type="entry name" value="K_chnl_BK_asu"/>
</dbReference>
<evidence type="ECO:0000256" key="1">
    <source>
        <dbReference type="ARBA" id="ARBA00004141"/>
    </source>
</evidence>
<dbReference type="InterPro" id="IPR003148">
    <property type="entry name" value="RCK_N"/>
</dbReference>
<dbReference type="OrthoDB" id="10035564at2759"/>
<dbReference type="PANTHER" id="PTHR10027">
    <property type="entry name" value="CALCIUM-ACTIVATED POTASSIUM CHANNEL ALPHA CHAIN"/>
    <property type="match status" value="1"/>
</dbReference>